<dbReference type="Proteomes" id="UP000053947">
    <property type="component" value="Unassembled WGS sequence"/>
</dbReference>
<dbReference type="Gene3D" id="3.40.50.2300">
    <property type="match status" value="1"/>
</dbReference>
<feature type="modified residue" description="4-aspartylphosphate" evidence="6">
    <location>
        <position position="55"/>
    </location>
</feature>
<dbReference type="GO" id="GO:0032993">
    <property type="term" value="C:protein-DNA complex"/>
    <property type="evidence" value="ECO:0007669"/>
    <property type="project" value="TreeGrafter"/>
</dbReference>
<dbReference type="InterPro" id="IPR036388">
    <property type="entry name" value="WH-like_DNA-bd_sf"/>
</dbReference>
<dbReference type="InterPro" id="IPR001789">
    <property type="entry name" value="Sig_transdc_resp-reg_receiver"/>
</dbReference>
<feature type="DNA-binding region" description="OmpR/PhoB-type" evidence="7">
    <location>
        <begin position="128"/>
        <end position="227"/>
    </location>
</feature>
<dbReference type="InterPro" id="IPR039420">
    <property type="entry name" value="WalR-like"/>
</dbReference>
<gene>
    <name evidence="10" type="ORF">DEALK_10470</name>
</gene>
<evidence type="ECO:0000259" key="9">
    <source>
        <dbReference type="PROSITE" id="PS51755"/>
    </source>
</evidence>
<evidence type="ECO:0000256" key="2">
    <source>
        <dbReference type="ARBA" id="ARBA00023012"/>
    </source>
</evidence>
<dbReference type="GO" id="GO:0000976">
    <property type="term" value="F:transcription cis-regulatory region binding"/>
    <property type="evidence" value="ECO:0007669"/>
    <property type="project" value="TreeGrafter"/>
</dbReference>
<dbReference type="PROSITE" id="PS50110">
    <property type="entry name" value="RESPONSE_REGULATORY"/>
    <property type="match status" value="1"/>
</dbReference>
<dbReference type="RefSeq" id="WP_065128703.1">
    <property type="nucleotide sequence ID" value="NZ_KQ758903.1"/>
</dbReference>
<dbReference type="FunFam" id="1.10.10.10:FF:000018">
    <property type="entry name" value="DNA-binding response regulator ResD"/>
    <property type="match status" value="1"/>
</dbReference>
<keyword evidence="11" id="KW-1185">Reference proteome</keyword>
<keyword evidence="2" id="KW-0902">Two-component regulatory system</keyword>
<dbReference type="OrthoDB" id="9792810at2"/>
<evidence type="ECO:0000256" key="5">
    <source>
        <dbReference type="ARBA" id="ARBA00023163"/>
    </source>
</evidence>
<protein>
    <submittedName>
        <fullName evidence="10">Response regulators consisting of a CheY-like receiver domain and a winged-helix DNA-binding domain</fullName>
    </submittedName>
</protein>
<dbReference type="SMART" id="SM00862">
    <property type="entry name" value="Trans_reg_C"/>
    <property type="match status" value="1"/>
</dbReference>
<evidence type="ECO:0000313" key="10">
    <source>
        <dbReference type="EMBL" id="KTB48202.1"/>
    </source>
</evidence>
<name>A0A0W0GHZ6_9CHLR</name>
<dbReference type="FunFam" id="3.40.50.2300:FF:000001">
    <property type="entry name" value="DNA-binding response regulator PhoB"/>
    <property type="match status" value="1"/>
</dbReference>
<dbReference type="GO" id="GO:0005829">
    <property type="term" value="C:cytosol"/>
    <property type="evidence" value="ECO:0007669"/>
    <property type="project" value="TreeGrafter"/>
</dbReference>
<dbReference type="AlphaFoldDB" id="A0A0W0GHZ6"/>
<dbReference type="PANTHER" id="PTHR48111">
    <property type="entry name" value="REGULATOR OF RPOS"/>
    <property type="match status" value="1"/>
</dbReference>
<dbReference type="Gene3D" id="1.10.10.10">
    <property type="entry name" value="Winged helix-like DNA-binding domain superfamily/Winged helix DNA-binding domain"/>
    <property type="match status" value="1"/>
</dbReference>
<dbReference type="CDD" id="cd17574">
    <property type="entry name" value="REC_OmpR"/>
    <property type="match status" value="1"/>
</dbReference>
<evidence type="ECO:0000256" key="7">
    <source>
        <dbReference type="PROSITE-ProRule" id="PRU01091"/>
    </source>
</evidence>
<dbReference type="EMBL" id="LFDV01000002">
    <property type="protein sequence ID" value="KTB48202.1"/>
    <property type="molecule type" value="Genomic_DNA"/>
</dbReference>
<evidence type="ECO:0000256" key="4">
    <source>
        <dbReference type="ARBA" id="ARBA00023125"/>
    </source>
</evidence>
<dbReference type="PROSITE" id="PS51755">
    <property type="entry name" value="OMPR_PHOB"/>
    <property type="match status" value="1"/>
</dbReference>
<reference evidence="10 11" key="1">
    <citation type="submission" date="2015-06" db="EMBL/GenBank/DDBJ databases">
        <title>Genome sequence of the organohalide-respiring Dehalogenimonas alkenigignens type strain (IP3-3T).</title>
        <authorList>
            <person name="Key T.A."/>
            <person name="Richmond D.P."/>
            <person name="Bowman K.S."/>
            <person name="Cho Y.-J."/>
            <person name="Chun J."/>
            <person name="da Costa M.S."/>
            <person name="Rainey F.A."/>
            <person name="Moe W.M."/>
        </authorList>
    </citation>
    <scope>NUCLEOTIDE SEQUENCE [LARGE SCALE GENOMIC DNA]</scope>
    <source>
        <strain evidence="10 11">IP3-3</strain>
    </source>
</reference>
<dbReference type="Pfam" id="PF00072">
    <property type="entry name" value="Response_reg"/>
    <property type="match status" value="1"/>
</dbReference>
<organism evidence="10 11">
    <name type="scientific">Dehalogenimonas alkenigignens</name>
    <dbReference type="NCBI Taxonomy" id="1217799"/>
    <lineage>
        <taxon>Bacteria</taxon>
        <taxon>Bacillati</taxon>
        <taxon>Chloroflexota</taxon>
        <taxon>Dehalococcoidia</taxon>
        <taxon>Dehalococcoidales</taxon>
        <taxon>Dehalococcoidaceae</taxon>
        <taxon>Dehalogenimonas</taxon>
    </lineage>
</organism>
<dbReference type="InterPro" id="IPR001867">
    <property type="entry name" value="OmpR/PhoB-type_DNA-bd"/>
</dbReference>
<dbReference type="GO" id="GO:0000156">
    <property type="term" value="F:phosphorelay response regulator activity"/>
    <property type="evidence" value="ECO:0007669"/>
    <property type="project" value="TreeGrafter"/>
</dbReference>
<evidence type="ECO:0000256" key="6">
    <source>
        <dbReference type="PROSITE-ProRule" id="PRU00169"/>
    </source>
</evidence>
<dbReference type="STRING" id="1217799.DEALK_10470"/>
<dbReference type="PATRIC" id="fig|1217799.6.peg.1077"/>
<sequence length="229" mass="26121">MNVIRKVLVVDDEKKIVDIVRAYLEREGYRVITAFDGETALKTFRQEKPDLIILDLMLPRLSGNEVCRAIRKESDIPIIMLTARDELTDKIVGLELGADDYLTKPFEGRELVARAKAILRRSEPKSENRLIQAGSLTIDLERRQVTAGGRQVELTTTEFELLRLLAAHPGRVFSRSELLDRLQGDSYEAYERTIDSHIKNLRRKLAPDASKPSYIHTIYGAGYKLEEPK</sequence>
<comment type="caution">
    <text evidence="10">The sequence shown here is derived from an EMBL/GenBank/DDBJ whole genome shotgun (WGS) entry which is preliminary data.</text>
</comment>
<keyword evidence="5" id="KW-0804">Transcription</keyword>
<keyword evidence="4 7" id="KW-0238">DNA-binding</keyword>
<feature type="domain" description="Response regulatory" evidence="8">
    <location>
        <begin position="6"/>
        <end position="119"/>
    </location>
</feature>
<evidence type="ECO:0000313" key="11">
    <source>
        <dbReference type="Proteomes" id="UP000053947"/>
    </source>
</evidence>
<accession>A0A0W0GHZ6</accession>
<dbReference type="PANTHER" id="PTHR48111:SF1">
    <property type="entry name" value="TWO-COMPONENT RESPONSE REGULATOR ORR33"/>
    <property type="match status" value="1"/>
</dbReference>
<dbReference type="SMART" id="SM00448">
    <property type="entry name" value="REC"/>
    <property type="match status" value="1"/>
</dbReference>
<dbReference type="Pfam" id="PF00486">
    <property type="entry name" value="Trans_reg_C"/>
    <property type="match status" value="1"/>
</dbReference>
<evidence type="ECO:0000259" key="8">
    <source>
        <dbReference type="PROSITE" id="PS50110"/>
    </source>
</evidence>
<proteinExistence type="predicted"/>
<evidence type="ECO:0000256" key="1">
    <source>
        <dbReference type="ARBA" id="ARBA00022553"/>
    </source>
</evidence>
<dbReference type="SUPFAM" id="SSF52172">
    <property type="entry name" value="CheY-like"/>
    <property type="match status" value="1"/>
</dbReference>
<evidence type="ECO:0000256" key="3">
    <source>
        <dbReference type="ARBA" id="ARBA00023015"/>
    </source>
</evidence>
<keyword evidence="3" id="KW-0805">Transcription regulation</keyword>
<feature type="domain" description="OmpR/PhoB-type" evidence="9">
    <location>
        <begin position="128"/>
        <end position="227"/>
    </location>
</feature>
<dbReference type="CDD" id="cd00383">
    <property type="entry name" value="trans_reg_C"/>
    <property type="match status" value="1"/>
</dbReference>
<dbReference type="Gene3D" id="6.10.250.690">
    <property type="match status" value="1"/>
</dbReference>
<keyword evidence="1 6" id="KW-0597">Phosphoprotein</keyword>
<dbReference type="InterPro" id="IPR011006">
    <property type="entry name" value="CheY-like_superfamily"/>
</dbReference>
<dbReference type="GO" id="GO:0006355">
    <property type="term" value="P:regulation of DNA-templated transcription"/>
    <property type="evidence" value="ECO:0007669"/>
    <property type="project" value="InterPro"/>
</dbReference>